<dbReference type="AlphaFoldDB" id="A0A9J6QNB4"/>
<accession>A0A9J6QNB4</accession>
<comment type="caution">
    <text evidence="1">The sequence shown here is derived from an EMBL/GenBank/DDBJ whole genome shotgun (WGS) entry which is preliminary data.</text>
</comment>
<evidence type="ECO:0000313" key="1">
    <source>
        <dbReference type="EMBL" id="MCU7378649.1"/>
    </source>
</evidence>
<protein>
    <submittedName>
        <fullName evidence="1">Uncharacterized protein</fullName>
    </submittedName>
</protein>
<proteinExistence type="predicted"/>
<sequence length="85" mass="9999">MSRPLKSETLSDFLSLIEECQQKRPWAEECLKNEDLLTQDYLHKLELGTYKGRTKIATAISINRKNRRYSKVLKEAQICNDRPED</sequence>
<dbReference type="Proteomes" id="UP001065549">
    <property type="component" value="Unassembled WGS sequence"/>
</dbReference>
<keyword evidence="2" id="KW-1185">Reference proteome</keyword>
<name>A0A9J6QNB4_9FIRM</name>
<dbReference type="EMBL" id="JAOSHN010000003">
    <property type="protein sequence ID" value="MCU7378649.1"/>
    <property type="molecule type" value="Genomic_DNA"/>
</dbReference>
<evidence type="ECO:0000313" key="2">
    <source>
        <dbReference type="Proteomes" id="UP001065549"/>
    </source>
</evidence>
<reference evidence="1" key="1">
    <citation type="submission" date="2022-09" db="EMBL/GenBank/DDBJ databases">
        <title>Culturomic study of gut microbiota in children with autism spectrum disorder.</title>
        <authorList>
            <person name="Efimov B.A."/>
            <person name="Chaplin A.V."/>
            <person name="Sokolova S.R."/>
            <person name="Pikina A.P."/>
            <person name="Korzhanova M."/>
            <person name="Belova V."/>
            <person name="Korostin D."/>
        </authorList>
    </citation>
    <scope>NUCLEOTIDE SEQUENCE</scope>
    <source>
        <strain evidence="1">ASD5510</strain>
    </source>
</reference>
<gene>
    <name evidence="1" type="ORF">OBO34_09815</name>
</gene>
<dbReference type="RefSeq" id="WP_253020012.1">
    <property type="nucleotide sequence ID" value="NZ_JAOSHN010000003.1"/>
</dbReference>
<organism evidence="1 2">
    <name type="scientific">Hominibacterium faecale</name>
    <dbReference type="NCBI Taxonomy" id="2839743"/>
    <lineage>
        <taxon>Bacteria</taxon>
        <taxon>Bacillati</taxon>
        <taxon>Bacillota</taxon>
        <taxon>Clostridia</taxon>
        <taxon>Peptostreptococcales</taxon>
        <taxon>Anaerovoracaceae</taxon>
        <taxon>Hominibacterium</taxon>
    </lineage>
</organism>